<evidence type="ECO:0000313" key="9">
    <source>
        <dbReference type="Proteomes" id="UP001149813"/>
    </source>
</evidence>
<evidence type="ECO:0000256" key="1">
    <source>
        <dbReference type="ARBA" id="ARBA00004477"/>
    </source>
</evidence>
<feature type="transmembrane region" description="Helical" evidence="7">
    <location>
        <begin position="157"/>
        <end position="177"/>
    </location>
</feature>
<accession>A0A9W7Y3X3</accession>
<comment type="caution">
    <text evidence="8">The sequence shown here is derived from an EMBL/GenBank/DDBJ whole genome shotgun (WGS) entry which is preliminary data.</text>
</comment>
<dbReference type="OrthoDB" id="19981at2759"/>
<evidence type="ECO:0000256" key="3">
    <source>
        <dbReference type="ARBA" id="ARBA00022824"/>
    </source>
</evidence>
<dbReference type="Pfam" id="PF11712">
    <property type="entry name" value="Vma12"/>
    <property type="match status" value="1"/>
</dbReference>
<keyword evidence="5 7" id="KW-0472">Membrane</keyword>
<feature type="region of interest" description="Disordered" evidence="6">
    <location>
        <begin position="217"/>
        <end position="250"/>
    </location>
</feature>
<sequence length="250" mass="27581">MELEFDVTQRIRQACERCLATLHKSDGLHTDLKQVLSTDSNTATIRLSIIKAVSERLKTTSADSSEDIWVHQMLRGSSIHIDKPEVKPRNPELVARLDKIRKQLEEQEYRRMTSNVVVAQQNGESDAMFPAVPGVRTGQNTGAASIKQEMAAVNRQISVIINILFSAFGVGFAVWYASYTLTSEMGWRILMALAAAAVVVLAETWLFALSGTRGQKKRLPMGLQSNSAGSGGRLPKTLPASKKTKKIKQQ</sequence>
<name>A0A9W7Y3X3_9FUNG</name>
<dbReference type="PANTHER" id="PTHR31394:SF1">
    <property type="entry name" value="TRANSMEMBRANE PROTEIN 199"/>
    <property type="match status" value="1"/>
</dbReference>
<comment type="subcellular location">
    <subcellularLocation>
        <location evidence="1">Endoplasmic reticulum membrane</location>
        <topology evidence="1">Multi-pass membrane protein</topology>
    </subcellularLocation>
</comment>
<evidence type="ECO:0000256" key="5">
    <source>
        <dbReference type="ARBA" id="ARBA00023136"/>
    </source>
</evidence>
<feature type="transmembrane region" description="Helical" evidence="7">
    <location>
        <begin position="189"/>
        <end position="209"/>
    </location>
</feature>
<evidence type="ECO:0008006" key="10">
    <source>
        <dbReference type="Google" id="ProtNLM"/>
    </source>
</evidence>
<keyword evidence="3" id="KW-0256">Endoplasmic reticulum</keyword>
<evidence type="ECO:0000256" key="2">
    <source>
        <dbReference type="ARBA" id="ARBA00022692"/>
    </source>
</evidence>
<dbReference type="EMBL" id="JANBOJ010000038">
    <property type="protein sequence ID" value="KAJ1724235.1"/>
    <property type="molecule type" value="Genomic_DNA"/>
</dbReference>
<dbReference type="InterPro" id="IPR021013">
    <property type="entry name" value="ATPase_Vma12"/>
</dbReference>
<evidence type="ECO:0000313" key="8">
    <source>
        <dbReference type="EMBL" id="KAJ1724235.1"/>
    </source>
</evidence>
<dbReference type="GO" id="GO:0070072">
    <property type="term" value="P:vacuolar proton-transporting V-type ATPase complex assembly"/>
    <property type="evidence" value="ECO:0007669"/>
    <property type="project" value="InterPro"/>
</dbReference>
<evidence type="ECO:0000256" key="6">
    <source>
        <dbReference type="SAM" id="MobiDB-lite"/>
    </source>
</evidence>
<reference evidence="8" key="1">
    <citation type="submission" date="2022-07" db="EMBL/GenBank/DDBJ databases">
        <title>Phylogenomic reconstructions and comparative analyses of Kickxellomycotina fungi.</title>
        <authorList>
            <person name="Reynolds N.K."/>
            <person name="Stajich J.E."/>
            <person name="Barry K."/>
            <person name="Grigoriev I.V."/>
            <person name="Crous P."/>
            <person name="Smith M.E."/>
        </authorList>
    </citation>
    <scope>NUCLEOTIDE SEQUENCE</scope>
    <source>
        <strain evidence="8">NBRC 32514</strain>
    </source>
</reference>
<dbReference type="GO" id="GO:0005789">
    <property type="term" value="C:endoplasmic reticulum membrane"/>
    <property type="evidence" value="ECO:0007669"/>
    <property type="project" value="UniProtKB-SubCell"/>
</dbReference>
<keyword evidence="2 7" id="KW-0812">Transmembrane</keyword>
<evidence type="ECO:0000256" key="4">
    <source>
        <dbReference type="ARBA" id="ARBA00022989"/>
    </source>
</evidence>
<dbReference type="AlphaFoldDB" id="A0A9W7Y3X3"/>
<proteinExistence type="predicted"/>
<organism evidence="8 9">
    <name type="scientific">Coemansia erecta</name>
    <dbReference type="NCBI Taxonomy" id="147472"/>
    <lineage>
        <taxon>Eukaryota</taxon>
        <taxon>Fungi</taxon>
        <taxon>Fungi incertae sedis</taxon>
        <taxon>Zoopagomycota</taxon>
        <taxon>Kickxellomycotina</taxon>
        <taxon>Kickxellomycetes</taxon>
        <taxon>Kickxellales</taxon>
        <taxon>Kickxellaceae</taxon>
        <taxon>Coemansia</taxon>
    </lineage>
</organism>
<protein>
    <recommendedName>
        <fullName evidence="10">Endoplasmic reticulum-based factor for assembly of V-ATPase-domain-containing protein</fullName>
    </recommendedName>
</protein>
<keyword evidence="4 7" id="KW-1133">Transmembrane helix</keyword>
<gene>
    <name evidence="8" type="ORF">LPJ53_001510</name>
</gene>
<keyword evidence="9" id="KW-1185">Reference proteome</keyword>
<dbReference type="PANTHER" id="PTHR31394">
    <property type="entry name" value="TRANSMEMBRANE PROTEIN 199"/>
    <property type="match status" value="1"/>
</dbReference>
<dbReference type="Proteomes" id="UP001149813">
    <property type="component" value="Unassembled WGS sequence"/>
</dbReference>
<evidence type="ECO:0000256" key="7">
    <source>
        <dbReference type="SAM" id="Phobius"/>
    </source>
</evidence>